<dbReference type="EMBL" id="BJXA01000030">
    <property type="protein sequence ID" value="GEM39934.1"/>
    <property type="molecule type" value="Genomic_DNA"/>
</dbReference>
<dbReference type="Pfam" id="PF20182">
    <property type="entry name" value="DUF6545"/>
    <property type="match status" value="1"/>
</dbReference>
<feature type="transmembrane region" description="Helical" evidence="1">
    <location>
        <begin position="6"/>
        <end position="27"/>
    </location>
</feature>
<organism evidence="3 4">
    <name type="scientific">Nocardia ninae NBRC 108245</name>
    <dbReference type="NCBI Taxonomy" id="1210091"/>
    <lineage>
        <taxon>Bacteria</taxon>
        <taxon>Bacillati</taxon>
        <taxon>Actinomycetota</taxon>
        <taxon>Actinomycetes</taxon>
        <taxon>Mycobacteriales</taxon>
        <taxon>Nocardiaceae</taxon>
        <taxon>Nocardia</taxon>
    </lineage>
</organism>
<sequence length="391" mass="42820">MTSPIPGVIAWPVLGLLSLITVGRWWLLNDDHVDRLINRALAAALLGLLLRESSMERLLTQLLPFDDADVVNIARQLSFGCILLTVGPIYGIARLWGGADPDQTGRRQRVYDAITVAASVVVLIAGTPARRSNQLIDQAMGWPAVVAWVAFYGPIGATAMLVGRISIHEIRTADATTTWRERTLYLGVFGIAAAIGLDAMASPLITAIEVLNDEPSRDPEMRMKAWTFFGAAAGAGCVVAVPLISTVLTITGWDRTGRYCRRLRPVWRDLTAAVPEIVLELPRDRHGRVEPATRLHRMTVEIRDSLQHLRRYTDADVEFDSFAQDPDGYARHVAAAIDAKTAGHAPVTKVGDPRPPAQLGVRNLTAELQQLLALAEAWPHARRITTTVAHR</sequence>
<evidence type="ECO:0000256" key="1">
    <source>
        <dbReference type="SAM" id="Phobius"/>
    </source>
</evidence>
<dbReference type="RefSeq" id="WP_147134469.1">
    <property type="nucleotide sequence ID" value="NZ_BJXA01000030.1"/>
</dbReference>
<keyword evidence="1" id="KW-0812">Transmembrane</keyword>
<dbReference type="InterPro" id="IPR046675">
    <property type="entry name" value="DUF6545"/>
</dbReference>
<gene>
    <name evidence="3" type="ORF">NN4_44530</name>
</gene>
<evidence type="ECO:0000313" key="3">
    <source>
        <dbReference type="EMBL" id="GEM39934.1"/>
    </source>
</evidence>
<reference evidence="3 4" key="1">
    <citation type="submission" date="2019-07" db="EMBL/GenBank/DDBJ databases">
        <title>Whole genome shotgun sequence of Nocardia ninae NBRC 108245.</title>
        <authorList>
            <person name="Hosoyama A."/>
            <person name="Uohara A."/>
            <person name="Ohji S."/>
            <person name="Ichikawa N."/>
        </authorList>
    </citation>
    <scope>NUCLEOTIDE SEQUENCE [LARGE SCALE GENOMIC DNA]</scope>
    <source>
        <strain evidence="3 4">NBRC 108245</strain>
    </source>
</reference>
<feature type="transmembrane region" description="Helical" evidence="1">
    <location>
        <begin position="109"/>
        <end position="129"/>
    </location>
</feature>
<accession>A0A511MH02</accession>
<comment type="caution">
    <text evidence="3">The sequence shown here is derived from an EMBL/GenBank/DDBJ whole genome shotgun (WGS) entry which is preliminary data.</text>
</comment>
<dbReference type="AlphaFoldDB" id="A0A511MH02"/>
<evidence type="ECO:0000259" key="2">
    <source>
        <dbReference type="Pfam" id="PF20182"/>
    </source>
</evidence>
<protein>
    <recommendedName>
        <fullName evidence="2">DUF6545 domain-containing protein</fullName>
    </recommendedName>
</protein>
<feature type="transmembrane region" description="Helical" evidence="1">
    <location>
        <begin position="73"/>
        <end position="97"/>
    </location>
</feature>
<keyword evidence="1" id="KW-1133">Transmembrane helix</keyword>
<feature type="transmembrane region" description="Helical" evidence="1">
    <location>
        <begin position="184"/>
        <end position="205"/>
    </location>
</feature>
<evidence type="ECO:0000313" key="4">
    <source>
        <dbReference type="Proteomes" id="UP000321424"/>
    </source>
</evidence>
<dbReference type="InterPro" id="IPR050039">
    <property type="entry name" value="MAB_1171c-like"/>
</dbReference>
<feature type="transmembrane region" description="Helical" evidence="1">
    <location>
        <begin position="225"/>
        <end position="253"/>
    </location>
</feature>
<dbReference type="NCBIfam" id="NF042915">
    <property type="entry name" value="MAB_1171c_fam"/>
    <property type="match status" value="1"/>
</dbReference>
<name>A0A511MH02_9NOCA</name>
<dbReference type="Proteomes" id="UP000321424">
    <property type="component" value="Unassembled WGS sequence"/>
</dbReference>
<dbReference type="OrthoDB" id="4772902at2"/>
<feature type="transmembrane region" description="Helical" evidence="1">
    <location>
        <begin position="141"/>
        <end position="163"/>
    </location>
</feature>
<feature type="domain" description="DUF6545" evidence="2">
    <location>
        <begin position="253"/>
        <end position="379"/>
    </location>
</feature>
<proteinExistence type="predicted"/>
<keyword evidence="1" id="KW-0472">Membrane</keyword>
<keyword evidence="4" id="KW-1185">Reference proteome</keyword>